<dbReference type="Pfam" id="PF01012">
    <property type="entry name" value="ETF"/>
    <property type="match status" value="1"/>
</dbReference>
<accession>A0ABT1L5E0</accession>
<protein>
    <recommendedName>
        <fullName evidence="2">Electron transfer flavoprotein subunit beta</fullName>
    </recommendedName>
</protein>
<dbReference type="RefSeq" id="WP_258569415.1">
    <property type="nucleotide sequence ID" value="NZ_JAKUDN010000002.1"/>
</dbReference>
<evidence type="ECO:0000256" key="5">
    <source>
        <dbReference type="SAM" id="MobiDB-lite"/>
    </source>
</evidence>
<dbReference type="EMBL" id="JAKUDN010000002">
    <property type="protein sequence ID" value="MCP8352309.1"/>
    <property type="molecule type" value="Genomic_DNA"/>
</dbReference>
<dbReference type="PANTHER" id="PTHR21294">
    <property type="entry name" value="ELECTRON TRANSFER FLAVOPROTEIN BETA-SUBUNIT"/>
    <property type="match status" value="1"/>
</dbReference>
<dbReference type="CDD" id="cd01714">
    <property type="entry name" value="ETF_beta"/>
    <property type="match status" value="1"/>
</dbReference>
<evidence type="ECO:0000256" key="2">
    <source>
        <dbReference type="ARBA" id="ARBA00016797"/>
    </source>
</evidence>
<evidence type="ECO:0000256" key="1">
    <source>
        <dbReference type="ARBA" id="ARBA00007557"/>
    </source>
</evidence>
<dbReference type="Gene3D" id="3.40.50.620">
    <property type="entry name" value="HUPs"/>
    <property type="match status" value="1"/>
</dbReference>
<organism evidence="7 8">
    <name type="scientific">Candidatus Synchoanobacter obligatus</name>
    <dbReference type="NCBI Taxonomy" id="2919597"/>
    <lineage>
        <taxon>Bacteria</taxon>
        <taxon>Pseudomonadati</taxon>
        <taxon>Pseudomonadota</taxon>
        <taxon>Gammaproteobacteria</taxon>
        <taxon>Candidatus Comchoanobacterales</taxon>
        <taxon>Candidatus Comchoanobacteraceae</taxon>
        <taxon>Candidatus Synchoanobacter</taxon>
    </lineage>
</organism>
<sequence>MKVLVTTKSAIDYQVKVVIKSDFSGVETDGVQMSMNPFDAIAVEACVQLQEQNIIATSHVITIDEDDTVLRQALAMGIQEAFQIPVQCQDPYQKALLLAEHIKQQQYDMILMGKLGIDGDHSQIPPMLAGILDWPIISNASDITYDKVLEVKKETDQGIATLSTQLPCVVSCDLRLNTPRFIALPKLLQAKKSPINLVAPASIPENPHQRISMTPPKQREGNPPTDDLDTFIQQLTDGGILS</sequence>
<dbReference type="InterPro" id="IPR014729">
    <property type="entry name" value="Rossmann-like_a/b/a_fold"/>
</dbReference>
<dbReference type="InterPro" id="IPR033948">
    <property type="entry name" value="ETF_beta_N"/>
</dbReference>
<dbReference type="PIRSF" id="PIRSF000090">
    <property type="entry name" value="Beta-ETF"/>
    <property type="match status" value="1"/>
</dbReference>
<feature type="domain" description="Electron transfer flavoprotein alpha/beta-subunit N-terminal" evidence="6">
    <location>
        <begin position="23"/>
        <end position="207"/>
    </location>
</feature>
<keyword evidence="8" id="KW-1185">Reference proteome</keyword>
<dbReference type="SUPFAM" id="SSF52402">
    <property type="entry name" value="Adenine nucleotide alpha hydrolases-like"/>
    <property type="match status" value="1"/>
</dbReference>
<comment type="caution">
    <text evidence="7">The sequence shown here is derived from an EMBL/GenBank/DDBJ whole genome shotgun (WGS) entry which is preliminary data.</text>
</comment>
<evidence type="ECO:0000256" key="4">
    <source>
        <dbReference type="ARBA" id="ARBA00022982"/>
    </source>
</evidence>
<evidence type="ECO:0000259" key="6">
    <source>
        <dbReference type="SMART" id="SM00893"/>
    </source>
</evidence>
<gene>
    <name evidence="7" type="ORF">MKS91_03280</name>
</gene>
<keyword evidence="3" id="KW-0813">Transport</keyword>
<evidence type="ECO:0000313" key="8">
    <source>
        <dbReference type="Proteomes" id="UP001320768"/>
    </source>
</evidence>
<dbReference type="SMART" id="SM00893">
    <property type="entry name" value="ETF"/>
    <property type="match status" value="1"/>
</dbReference>
<name>A0ABT1L5E0_9GAMM</name>
<dbReference type="PANTHER" id="PTHR21294:SF8">
    <property type="entry name" value="ELECTRON TRANSFER FLAVOPROTEIN SUBUNIT BETA"/>
    <property type="match status" value="1"/>
</dbReference>
<reference evidence="7 8" key="1">
    <citation type="journal article" date="2022" name="Nat. Microbiol.">
        <title>The microbiome of a bacterivorous marine choanoflagellate contains a resource-demanding obligate bacterial associate.</title>
        <authorList>
            <person name="Needham D.M."/>
            <person name="Poirier C."/>
            <person name="Bachy C."/>
            <person name="George E.E."/>
            <person name="Wilken S."/>
            <person name="Yung C.C.M."/>
            <person name="Limardo A.J."/>
            <person name="Morando M."/>
            <person name="Sudek L."/>
            <person name="Malmstrom R.R."/>
            <person name="Keeling P.J."/>
            <person name="Santoro A.E."/>
            <person name="Worden A.Z."/>
        </authorList>
    </citation>
    <scope>NUCLEOTIDE SEQUENCE [LARGE SCALE GENOMIC DNA]</scope>
    <source>
        <strain evidence="7 8">Comchoano-2</strain>
    </source>
</reference>
<evidence type="ECO:0000313" key="7">
    <source>
        <dbReference type="EMBL" id="MCP8352309.1"/>
    </source>
</evidence>
<dbReference type="InterPro" id="IPR014730">
    <property type="entry name" value="ETF_a/b_N"/>
</dbReference>
<dbReference type="InterPro" id="IPR012255">
    <property type="entry name" value="ETF_b"/>
</dbReference>
<evidence type="ECO:0000256" key="3">
    <source>
        <dbReference type="ARBA" id="ARBA00022448"/>
    </source>
</evidence>
<keyword evidence="4" id="KW-0249">Electron transport</keyword>
<proteinExistence type="inferred from homology"/>
<dbReference type="Proteomes" id="UP001320768">
    <property type="component" value="Unassembled WGS sequence"/>
</dbReference>
<comment type="similarity">
    <text evidence="1">Belongs to the ETF beta-subunit/FixA family.</text>
</comment>
<feature type="region of interest" description="Disordered" evidence="5">
    <location>
        <begin position="200"/>
        <end position="229"/>
    </location>
</feature>